<reference evidence="1 2" key="1">
    <citation type="journal article" date="2017" name="G3 (Bethesda)">
        <title>First Draft Genome Sequence of the Pathogenic Fungus Lomentospora prolificans (Formerly Scedosporium prolificans).</title>
        <authorList>
            <person name="Luo R."/>
            <person name="Zimin A."/>
            <person name="Workman R."/>
            <person name="Fan Y."/>
            <person name="Pertea G."/>
            <person name="Grossman N."/>
            <person name="Wear M.P."/>
            <person name="Jia B."/>
            <person name="Miller H."/>
            <person name="Casadevall A."/>
            <person name="Timp W."/>
            <person name="Zhang S.X."/>
            <person name="Salzberg S.L."/>
        </authorList>
    </citation>
    <scope>NUCLEOTIDE SEQUENCE [LARGE SCALE GENOMIC DNA]</scope>
    <source>
        <strain evidence="1 2">JHH-5317</strain>
    </source>
</reference>
<dbReference type="InParanoid" id="A0A2N3N326"/>
<dbReference type="STRING" id="41688.A0A2N3N326"/>
<organism evidence="1 2">
    <name type="scientific">Lomentospora prolificans</name>
    <dbReference type="NCBI Taxonomy" id="41688"/>
    <lineage>
        <taxon>Eukaryota</taxon>
        <taxon>Fungi</taxon>
        <taxon>Dikarya</taxon>
        <taxon>Ascomycota</taxon>
        <taxon>Pezizomycotina</taxon>
        <taxon>Sordariomycetes</taxon>
        <taxon>Hypocreomycetidae</taxon>
        <taxon>Microascales</taxon>
        <taxon>Microascaceae</taxon>
        <taxon>Lomentospora</taxon>
    </lineage>
</organism>
<evidence type="ECO:0000313" key="2">
    <source>
        <dbReference type="Proteomes" id="UP000233524"/>
    </source>
</evidence>
<dbReference type="Proteomes" id="UP000233524">
    <property type="component" value="Unassembled WGS sequence"/>
</dbReference>
<dbReference type="AlphaFoldDB" id="A0A2N3N326"/>
<dbReference type="Gene3D" id="3.30.710.10">
    <property type="entry name" value="Potassium Channel Kv1.1, Chain A"/>
    <property type="match status" value="1"/>
</dbReference>
<dbReference type="VEuPathDB" id="FungiDB:jhhlp_006889"/>
<evidence type="ECO:0008006" key="3">
    <source>
        <dbReference type="Google" id="ProtNLM"/>
    </source>
</evidence>
<dbReference type="PANTHER" id="PTHR47843:SF2">
    <property type="entry name" value="BTB DOMAIN-CONTAINING PROTEIN"/>
    <property type="match status" value="1"/>
</dbReference>
<dbReference type="PANTHER" id="PTHR47843">
    <property type="entry name" value="BTB DOMAIN-CONTAINING PROTEIN-RELATED"/>
    <property type="match status" value="1"/>
</dbReference>
<accession>A0A2N3N326</accession>
<dbReference type="EMBL" id="NLAX01001033">
    <property type="protein sequence ID" value="PKS06814.1"/>
    <property type="molecule type" value="Genomic_DNA"/>
</dbReference>
<dbReference type="InterPro" id="IPR011333">
    <property type="entry name" value="SKP1/BTB/POZ_sf"/>
</dbReference>
<name>A0A2N3N326_9PEZI</name>
<sequence length="254" mass="29260">MASIPYQEIVSSDSFKFLVGSEKKPYFLHSALVADQSRALNALVNSGMRESKERCAVWEHIDEQTFLRFSQFAYTGDYTGAAPSEDKVERRNLSSARILPIPDPKVYGNVRTSSIWTNFVLLFPDTGLHLRRNGATDDYSEVFLSHARMYFFAEYYAIAKLQSLALQKLHRALVLFTPYRERIGDILKLIRYCYEDRALRESESHIDVKFIVSMYTAVRIEDLWQSEEFQSIVETIGDYSKGLVHAMLMRLAPV</sequence>
<protein>
    <recommendedName>
        <fullName evidence="3">BTB domain-containing protein</fullName>
    </recommendedName>
</protein>
<dbReference type="SUPFAM" id="SSF54695">
    <property type="entry name" value="POZ domain"/>
    <property type="match status" value="1"/>
</dbReference>
<proteinExistence type="predicted"/>
<evidence type="ECO:0000313" key="1">
    <source>
        <dbReference type="EMBL" id="PKS06814.1"/>
    </source>
</evidence>
<keyword evidence="2" id="KW-1185">Reference proteome</keyword>
<gene>
    <name evidence="1" type="ORF">jhhlp_006889</name>
</gene>
<dbReference type="OrthoDB" id="9997739at2759"/>
<comment type="caution">
    <text evidence="1">The sequence shown here is derived from an EMBL/GenBank/DDBJ whole genome shotgun (WGS) entry which is preliminary data.</text>
</comment>